<feature type="domain" description="Response regulatory" evidence="5">
    <location>
        <begin position="12"/>
        <end position="126"/>
    </location>
</feature>
<dbReference type="PROSITE" id="PS50110">
    <property type="entry name" value="RESPONSE_REGULATORY"/>
    <property type="match status" value="1"/>
</dbReference>
<keyword evidence="1 4" id="KW-0597">Phosphoprotein</keyword>
<dbReference type="EMBL" id="JACRDE010000461">
    <property type="protein sequence ID" value="MBI5251311.1"/>
    <property type="molecule type" value="Genomic_DNA"/>
</dbReference>
<dbReference type="GO" id="GO:0000156">
    <property type="term" value="F:phosphorelay response regulator activity"/>
    <property type="evidence" value="ECO:0007669"/>
    <property type="project" value="TreeGrafter"/>
</dbReference>
<dbReference type="GO" id="GO:0005829">
    <property type="term" value="C:cytosol"/>
    <property type="evidence" value="ECO:0007669"/>
    <property type="project" value="TreeGrafter"/>
</dbReference>
<evidence type="ECO:0000256" key="1">
    <source>
        <dbReference type="ARBA" id="ARBA00022553"/>
    </source>
</evidence>
<dbReference type="GO" id="GO:0006355">
    <property type="term" value="P:regulation of DNA-templated transcription"/>
    <property type="evidence" value="ECO:0007669"/>
    <property type="project" value="TreeGrafter"/>
</dbReference>
<accession>A0A9D6Z7P3</accession>
<dbReference type="PANTHER" id="PTHR48111:SF40">
    <property type="entry name" value="PHOSPHATE REGULON TRANSCRIPTIONAL REGULATORY PROTEIN PHOB"/>
    <property type="match status" value="1"/>
</dbReference>
<keyword evidence="2" id="KW-0902">Two-component regulatory system</keyword>
<dbReference type="GO" id="GO:0032993">
    <property type="term" value="C:protein-DNA complex"/>
    <property type="evidence" value="ECO:0007669"/>
    <property type="project" value="TreeGrafter"/>
</dbReference>
<dbReference type="Pfam" id="PF00072">
    <property type="entry name" value="Response_reg"/>
    <property type="match status" value="1"/>
</dbReference>
<dbReference type="SMART" id="SM00448">
    <property type="entry name" value="REC"/>
    <property type="match status" value="1"/>
</dbReference>
<dbReference type="SUPFAM" id="SSF52172">
    <property type="entry name" value="CheY-like"/>
    <property type="match status" value="1"/>
</dbReference>
<dbReference type="InterPro" id="IPR039420">
    <property type="entry name" value="WalR-like"/>
</dbReference>
<sequence>MTDLKPFSGPIRILLVDDEEGFASTLAKRLARRNFRVTSAPSGAEGIQAIRKQDFDVAVVDLKMEHMDGIEVLKIMKRMVPKMAVIMLTGHGSEDAATNAMTLGAYDYLTKPCDLEDLMIRIMDACKREEGK</sequence>
<organism evidence="6 7">
    <name type="scientific">Desulfomonile tiedjei</name>
    <dbReference type="NCBI Taxonomy" id="2358"/>
    <lineage>
        <taxon>Bacteria</taxon>
        <taxon>Pseudomonadati</taxon>
        <taxon>Thermodesulfobacteriota</taxon>
        <taxon>Desulfomonilia</taxon>
        <taxon>Desulfomonilales</taxon>
        <taxon>Desulfomonilaceae</taxon>
        <taxon>Desulfomonile</taxon>
    </lineage>
</organism>
<dbReference type="Gene3D" id="3.40.50.2300">
    <property type="match status" value="1"/>
</dbReference>
<evidence type="ECO:0000256" key="4">
    <source>
        <dbReference type="PROSITE-ProRule" id="PRU00169"/>
    </source>
</evidence>
<dbReference type="Proteomes" id="UP000807825">
    <property type="component" value="Unassembled WGS sequence"/>
</dbReference>
<evidence type="ECO:0000256" key="2">
    <source>
        <dbReference type="ARBA" id="ARBA00023012"/>
    </source>
</evidence>
<name>A0A9D6Z7P3_9BACT</name>
<dbReference type="PANTHER" id="PTHR48111">
    <property type="entry name" value="REGULATOR OF RPOS"/>
    <property type="match status" value="1"/>
</dbReference>
<keyword evidence="3" id="KW-0238">DNA-binding</keyword>
<feature type="modified residue" description="4-aspartylphosphate" evidence="4">
    <location>
        <position position="61"/>
    </location>
</feature>
<evidence type="ECO:0000313" key="6">
    <source>
        <dbReference type="EMBL" id="MBI5251311.1"/>
    </source>
</evidence>
<dbReference type="GO" id="GO:0000976">
    <property type="term" value="F:transcription cis-regulatory region binding"/>
    <property type="evidence" value="ECO:0007669"/>
    <property type="project" value="TreeGrafter"/>
</dbReference>
<proteinExistence type="predicted"/>
<protein>
    <submittedName>
        <fullName evidence="6">Response regulator</fullName>
    </submittedName>
</protein>
<evidence type="ECO:0000313" key="7">
    <source>
        <dbReference type="Proteomes" id="UP000807825"/>
    </source>
</evidence>
<dbReference type="AlphaFoldDB" id="A0A9D6Z7P3"/>
<dbReference type="InterPro" id="IPR011006">
    <property type="entry name" value="CheY-like_superfamily"/>
</dbReference>
<evidence type="ECO:0000259" key="5">
    <source>
        <dbReference type="PROSITE" id="PS50110"/>
    </source>
</evidence>
<comment type="caution">
    <text evidence="6">The sequence shown here is derived from an EMBL/GenBank/DDBJ whole genome shotgun (WGS) entry which is preliminary data.</text>
</comment>
<reference evidence="6" key="1">
    <citation type="submission" date="2020-07" db="EMBL/GenBank/DDBJ databases">
        <title>Huge and variable diversity of episymbiotic CPR bacteria and DPANN archaea in groundwater ecosystems.</title>
        <authorList>
            <person name="He C.Y."/>
            <person name="Keren R."/>
            <person name="Whittaker M."/>
            <person name="Farag I.F."/>
            <person name="Doudna J."/>
            <person name="Cate J.H.D."/>
            <person name="Banfield J.F."/>
        </authorList>
    </citation>
    <scope>NUCLEOTIDE SEQUENCE</scope>
    <source>
        <strain evidence="6">NC_groundwater_1664_Pr3_B-0.1um_52_9</strain>
    </source>
</reference>
<gene>
    <name evidence="6" type="ORF">HY912_17620</name>
</gene>
<evidence type="ECO:0000256" key="3">
    <source>
        <dbReference type="ARBA" id="ARBA00023125"/>
    </source>
</evidence>
<dbReference type="InterPro" id="IPR001789">
    <property type="entry name" value="Sig_transdc_resp-reg_receiver"/>
</dbReference>